<dbReference type="EMBL" id="FNQH01000013">
    <property type="protein sequence ID" value="SEA95587.1"/>
    <property type="molecule type" value="Genomic_DNA"/>
</dbReference>
<dbReference type="InterPro" id="IPR054612">
    <property type="entry name" value="Phage_capsid-like_C"/>
</dbReference>
<keyword evidence="4" id="KW-1185">Reference proteome</keyword>
<dbReference type="AlphaFoldDB" id="A0AB38A3W7"/>
<evidence type="ECO:0000256" key="1">
    <source>
        <dbReference type="ARBA" id="ARBA00004328"/>
    </source>
</evidence>
<feature type="domain" description="Phage capsid-like C-terminal" evidence="2">
    <location>
        <begin position="100"/>
        <end position="361"/>
    </location>
</feature>
<dbReference type="RefSeq" id="WP_086987781.1">
    <property type="nucleotide sequence ID" value="NZ_FJNA01000005.1"/>
</dbReference>
<proteinExistence type="predicted"/>
<dbReference type="Gene3D" id="2.60.40.1080">
    <property type="match status" value="1"/>
</dbReference>
<gene>
    <name evidence="3" type="ORF">SAMN04488525_11311</name>
</gene>
<comment type="subcellular location">
    <subcellularLocation>
        <location evidence="1">Virion</location>
    </subcellularLocation>
</comment>
<evidence type="ECO:0000313" key="4">
    <source>
        <dbReference type="Proteomes" id="UP000199042"/>
    </source>
</evidence>
<evidence type="ECO:0000259" key="2">
    <source>
        <dbReference type="Pfam" id="PF05065"/>
    </source>
</evidence>
<comment type="caution">
    <text evidence="3">The sequence shown here is derived from an EMBL/GenBank/DDBJ whole genome shotgun (WGS) entry which is preliminary data.</text>
</comment>
<dbReference type="SUPFAM" id="SSF49373">
    <property type="entry name" value="Invasin/intimin cell-adhesion fragments"/>
    <property type="match status" value="1"/>
</dbReference>
<dbReference type="NCBIfam" id="TIGR01554">
    <property type="entry name" value="major_cap_HK97"/>
    <property type="match status" value="1"/>
</dbReference>
<sequence>MKNFDKLKSTLTEQRQAVAVALQSGTSEEQLLAFENLIEGIQSSVAAEAEQVMERYNNDYNDERILSERGLQRALVSKEKKYFNAVVEKQTFDGITETFPMTIIADVFKNLTTEHPLISRVNAVATGALMKYVYADPTQETAFWGEVPDDIRKILLQAFRTINLEASKLSGYIAVPKGFFKLGPNWLAQFVITTLQEVMQLTLESAIVNGDGKNKPIGMTRKLSGSVDGVYPAKALIDMDDITPTTLAGIHAALSEARTDNGRVAMIVNPQTYWAKVFPKLAVRDANGAWVVTGLPTGDEIIQSHAVPVDRAIFGVPENYFLGVAGEVEIKAYDQTLAIEDMDLYIAKFFGNGIAKNVNAFFIADISGIAGATVPTLEGNITVEITPKNATATTTGTKQFVATVLGSTEGVTWTSSDTTIATIDTDGLATVVTATATVGDKVVITATSVEDNTVIAVATLTIV</sequence>
<dbReference type="InterPro" id="IPR024455">
    <property type="entry name" value="Phage_capsid"/>
</dbReference>
<evidence type="ECO:0000313" key="3">
    <source>
        <dbReference type="EMBL" id="SEA95587.1"/>
    </source>
</evidence>
<dbReference type="Proteomes" id="UP000199042">
    <property type="component" value="Unassembled WGS sequence"/>
</dbReference>
<protein>
    <submittedName>
        <fullName evidence="3">Phage major capsid protein, HK97 family</fullName>
    </submittedName>
</protein>
<dbReference type="SUPFAM" id="SSF56563">
    <property type="entry name" value="Major capsid protein gp5"/>
    <property type="match status" value="1"/>
</dbReference>
<dbReference type="InterPro" id="IPR008964">
    <property type="entry name" value="Invasin/intimin_cell_adhesion"/>
</dbReference>
<organism evidence="3 4">
    <name type="scientific">Trichococcus collinsii</name>
    <dbReference type="NCBI Taxonomy" id="157076"/>
    <lineage>
        <taxon>Bacteria</taxon>
        <taxon>Bacillati</taxon>
        <taxon>Bacillota</taxon>
        <taxon>Bacilli</taxon>
        <taxon>Lactobacillales</taxon>
        <taxon>Carnobacteriaceae</taxon>
        <taxon>Trichococcus</taxon>
    </lineage>
</organism>
<name>A0AB38A3W7_9LACT</name>
<dbReference type="Pfam" id="PF05065">
    <property type="entry name" value="Phage_capsid"/>
    <property type="match status" value="1"/>
</dbReference>
<accession>A0AB38A3W7</accession>
<reference evidence="3 4" key="1">
    <citation type="submission" date="2016-10" db="EMBL/GenBank/DDBJ databases">
        <authorList>
            <person name="Varghese N."/>
            <person name="Submissions S."/>
        </authorList>
    </citation>
    <scope>NUCLEOTIDE SEQUENCE [LARGE SCALE GENOMIC DNA]</scope>
    <source>
        <strain evidence="3 4">DSM 14526</strain>
    </source>
</reference>